<evidence type="ECO:0000313" key="4">
    <source>
        <dbReference type="EMBL" id="RKH32456.1"/>
    </source>
</evidence>
<comment type="caution">
    <text evidence="4">The sequence shown here is derived from an EMBL/GenBank/DDBJ whole genome shotgun (WGS) entry which is preliminary data.</text>
</comment>
<dbReference type="SMART" id="SM00028">
    <property type="entry name" value="TPR"/>
    <property type="match status" value="4"/>
</dbReference>
<dbReference type="RefSeq" id="WP_120629953.1">
    <property type="nucleotide sequence ID" value="NZ_RAWG01000411.1"/>
</dbReference>
<dbReference type="AlphaFoldDB" id="A0A3A8MK18"/>
<feature type="repeat" description="TPR" evidence="1">
    <location>
        <begin position="230"/>
        <end position="263"/>
    </location>
</feature>
<keyword evidence="2" id="KW-0175">Coiled coil</keyword>
<evidence type="ECO:0000256" key="2">
    <source>
        <dbReference type="SAM" id="Coils"/>
    </source>
</evidence>
<organism evidence="4 5">
    <name type="scientific">Corallococcus sicarius</name>
    <dbReference type="NCBI Taxonomy" id="2316726"/>
    <lineage>
        <taxon>Bacteria</taxon>
        <taxon>Pseudomonadati</taxon>
        <taxon>Myxococcota</taxon>
        <taxon>Myxococcia</taxon>
        <taxon>Myxococcales</taxon>
        <taxon>Cystobacterineae</taxon>
        <taxon>Myxococcaceae</taxon>
        <taxon>Corallococcus</taxon>
    </lineage>
</organism>
<protein>
    <submittedName>
        <fullName evidence="4">Uncharacterized protein</fullName>
    </submittedName>
</protein>
<reference evidence="5" key="1">
    <citation type="submission" date="2018-09" db="EMBL/GenBank/DDBJ databases">
        <authorList>
            <person name="Livingstone P.G."/>
            <person name="Whitworth D.E."/>
        </authorList>
    </citation>
    <scope>NUCLEOTIDE SEQUENCE [LARGE SCALE GENOMIC DNA]</scope>
    <source>
        <strain evidence="5">CA040B</strain>
    </source>
</reference>
<keyword evidence="1" id="KW-0802">TPR repeat</keyword>
<dbReference type="OrthoDB" id="5515373at2"/>
<evidence type="ECO:0000313" key="5">
    <source>
        <dbReference type="Proteomes" id="UP000273405"/>
    </source>
</evidence>
<dbReference type="Pfam" id="PF13432">
    <property type="entry name" value="TPR_16"/>
    <property type="match status" value="1"/>
</dbReference>
<keyword evidence="5" id="KW-1185">Reference proteome</keyword>
<dbReference type="SUPFAM" id="SSF48452">
    <property type="entry name" value="TPR-like"/>
    <property type="match status" value="2"/>
</dbReference>
<feature type="coiled-coil region" evidence="2">
    <location>
        <begin position="599"/>
        <end position="626"/>
    </location>
</feature>
<dbReference type="PROSITE" id="PS50005">
    <property type="entry name" value="TPR"/>
    <property type="match status" value="1"/>
</dbReference>
<name>A0A3A8MK18_9BACT</name>
<dbReference type="InterPro" id="IPR019734">
    <property type="entry name" value="TPR_rpt"/>
</dbReference>
<feature type="signal peptide" evidence="3">
    <location>
        <begin position="1"/>
        <end position="19"/>
    </location>
</feature>
<dbReference type="InterPro" id="IPR011990">
    <property type="entry name" value="TPR-like_helical_dom_sf"/>
</dbReference>
<dbReference type="EMBL" id="RAWG01000411">
    <property type="protein sequence ID" value="RKH32456.1"/>
    <property type="molecule type" value="Genomic_DNA"/>
</dbReference>
<accession>A0A3A8MK18</accession>
<dbReference type="Gene3D" id="1.25.40.10">
    <property type="entry name" value="Tetratricopeptide repeat domain"/>
    <property type="match status" value="2"/>
</dbReference>
<evidence type="ECO:0000256" key="3">
    <source>
        <dbReference type="SAM" id="SignalP"/>
    </source>
</evidence>
<sequence>MTATLHALALALSLGAAPAPSPAPQPGDALPALPASLSTRAASVEAVEAQLHAAEAGLRFVESQFTERPEPSNTDSQLKRFSEGELHSLLGDWAAASVLFYDLVSDPDFKSNPRYPEAVFYLADALYQQKNDIGARVYLRDVLALPLTPQRYKEAVSRYLAVAGRLQQFEGIDAYVDKARELSGGVLSPDIAYVHARGTFKRADLSAEEHQQRSRALFAPLAQTPGRFRVQAVYHLGVLSVQAGDLPAAIAQFQRIVATGPDAVVSTGMPEPEAQRFRELARLSLGRLLYETGRYDEALDQYSQVPRESERFPETLLEVAATYVRKQDFVQAKNATDILLLVSPDSQLAPEAQILQGHLLQKLRQYDEALETYDGVVRTFAPARDKVDALLRVNQDPVAYFDNLLARNEKSLDVSTLLPPLALKYASTQKEVANAVRMVGDLDSGRQGAGEAKAIAARILEALDARGPEAFPELQEGYTRVETVDTALTVVEQALVRAETELVEEKLTPAEREKLLVAQGVREAQRLRFETLPTTTRELVERRHRMQTRVDAVDRDAFRLGYELQSLHANAAAVRKWVEDTREDRQADPAEEREFLVQLQAEIATLRDLQSELDHTRARLATERQSTDTSLEGEAAIRTRYSAALQHEHAVLAAGEARLSGEDTRVLLRMHAVRSRTDMLRGRVAVARVALQARLEHRVQSIRAKVRAEQALLQGYEQEVSSASGDARNLVGRIAYDSFRRVRQQFYELVLKADTGTVDVAFSRTQDNAVNIQKVAKQKSEALRALDTEFKDVLSPEGED</sequence>
<dbReference type="Proteomes" id="UP000273405">
    <property type="component" value="Unassembled WGS sequence"/>
</dbReference>
<feature type="chain" id="PRO_5017372441" evidence="3">
    <location>
        <begin position="20"/>
        <end position="800"/>
    </location>
</feature>
<keyword evidence="3" id="KW-0732">Signal</keyword>
<proteinExistence type="predicted"/>
<evidence type="ECO:0000256" key="1">
    <source>
        <dbReference type="PROSITE-ProRule" id="PRU00339"/>
    </source>
</evidence>
<gene>
    <name evidence="4" type="ORF">D7X12_37260</name>
</gene>